<comment type="caution">
    <text evidence="11">The sequence shown here is derived from an EMBL/GenBank/DDBJ whole genome shotgun (WGS) entry which is preliminary data.</text>
</comment>
<reference evidence="11 12" key="1">
    <citation type="submission" date="2018-12" db="EMBL/GenBank/DDBJ databases">
        <title>The Draft Genome Sequence of the Soil Bacterium Pedobacter tournemirensis R1.</title>
        <authorList>
            <person name="He J."/>
        </authorList>
    </citation>
    <scope>NUCLEOTIDE SEQUENCE [LARGE SCALE GENOMIC DNA]</scope>
    <source>
        <strain evidence="11 12">R1</strain>
    </source>
</reference>
<evidence type="ECO:0000313" key="12">
    <source>
        <dbReference type="Proteomes" id="UP000290848"/>
    </source>
</evidence>
<dbReference type="InterPro" id="IPR050281">
    <property type="entry name" value="Flavin_monoamine_oxidase"/>
</dbReference>
<dbReference type="InterPro" id="IPR001613">
    <property type="entry name" value="Flavin_amine_oxidase"/>
</dbReference>
<dbReference type="PRINTS" id="PR00757">
    <property type="entry name" value="AMINEOXDASEF"/>
</dbReference>
<organism evidence="11 12">
    <name type="scientific">Arcticibacter tournemirensis</name>
    <dbReference type="NCBI Taxonomy" id="699437"/>
    <lineage>
        <taxon>Bacteria</taxon>
        <taxon>Pseudomonadati</taxon>
        <taxon>Bacteroidota</taxon>
        <taxon>Sphingobacteriia</taxon>
        <taxon>Sphingobacteriales</taxon>
        <taxon>Sphingobacteriaceae</taxon>
        <taxon>Arcticibacter</taxon>
    </lineage>
</organism>
<comment type="catalytic activity">
    <reaction evidence="8">
        <text>L-tryptophan + O2 = indole-3-acetamide + CO2 + H2O</text>
        <dbReference type="Rhea" id="RHEA:16165"/>
        <dbReference type="ChEBI" id="CHEBI:15377"/>
        <dbReference type="ChEBI" id="CHEBI:15379"/>
        <dbReference type="ChEBI" id="CHEBI:16031"/>
        <dbReference type="ChEBI" id="CHEBI:16526"/>
        <dbReference type="ChEBI" id="CHEBI:57912"/>
        <dbReference type="EC" id="1.13.12.3"/>
    </reaction>
</comment>
<evidence type="ECO:0000259" key="10">
    <source>
        <dbReference type="Pfam" id="PF01593"/>
    </source>
</evidence>
<dbReference type="SUPFAM" id="SSF51905">
    <property type="entry name" value="FAD/NAD(P)-binding domain"/>
    <property type="match status" value="1"/>
</dbReference>
<dbReference type="EC" id="1.13.12.3" evidence="4"/>
<feature type="domain" description="Amine oxidase" evidence="10">
    <location>
        <begin position="13"/>
        <end position="83"/>
    </location>
</feature>
<dbReference type="Proteomes" id="UP000290848">
    <property type="component" value="Unassembled WGS sequence"/>
</dbReference>
<protein>
    <recommendedName>
        <fullName evidence="5">Tryptophan 2-monooxygenase</fullName>
        <ecNumber evidence="4">1.13.12.3</ecNumber>
    </recommendedName>
</protein>
<evidence type="ECO:0000256" key="5">
    <source>
        <dbReference type="ARBA" id="ARBA00017871"/>
    </source>
</evidence>
<evidence type="ECO:0000256" key="7">
    <source>
        <dbReference type="ARBA" id="ARBA00023070"/>
    </source>
</evidence>
<dbReference type="Pfam" id="PF01593">
    <property type="entry name" value="Amino_oxidase"/>
    <property type="match status" value="2"/>
</dbReference>
<dbReference type="SUPFAM" id="SSF54373">
    <property type="entry name" value="FAD-linked reductases, C-terminal domain"/>
    <property type="match status" value="1"/>
</dbReference>
<name>A0A4Q0M6D0_9SPHI</name>
<evidence type="ECO:0000256" key="6">
    <source>
        <dbReference type="ARBA" id="ARBA00023002"/>
    </source>
</evidence>
<evidence type="ECO:0000256" key="3">
    <source>
        <dbReference type="ARBA" id="ARBA00005833"/>
    </source>
</evidence>
<dbReference type="EMBL" id="RXOC01000011">
    <property type="protein sequence ID" value="RXF68403.1"/>
    <property type="molecule type" value="Genomic_DNA"/>
</dbReference>
<comment type="cofactor">
    <cofactor evidence="1">
        <name>FAD</name>
        <dbReference type="ChEBI" id="CHEBI:57692"/>
    </cofactor>
</comment>
<evidence type="ECO:0000313" key="11">
    <source>
        <dbReference type="EMBL" id="RXF68403.1"/>
    </source>
</evidence>
<feature type="binding site" evidence="9">
    <location>
        <position position="396"/>
    </location>
    <ligand>
        <name>FAD</name>
        <dbReference type="ChEBI" id="CHEBI:57692"/>
    </ligand>
</feature>
<accession>A0A4Q0M6D0</accession>
<dbReference type="Gene3D" id="3.50.50.60">
    <property type="entry name" value="FAD/NAD(P)-binding domain"/>
    <property type="match status" value="1"/>
</dbReference>
<evidence type="ECO:0000256" key="2">
    <source>
        <dbReference type="ARBA" id="ARBA00004814"/>
    </source>
</evidence>
<dbReference type="PANTHER" id="PTHR10742:SF410">
    <property type="entry name" value="LYSINE-SPECIFIC HISTONE DEMETHYLASE 2"/>
    <property type="match status" value="1"/>
</dbReference>
<dbReference type="InterPro" id="IPR036188">
    <property type="entry name" value="FAD/NAD-bd_sf"/>
</dbReference>
<dbReference type="GO" id="GO:0009851">
    <property type="term" value="P:auxin biosynthetic process"/>
    <property type="evidence" value="ECO:0007669"/>
    <property type="project" value="UniProtKB-KW"/>
</dbReference>
<dbReference type="PANTHER" id="PTHR10742">
    <property type="entry name" value="FLAVIN MONOAMINE OXIDASE"/>
    <property type="match status" value="1"/>
</dbReference>
<feature type="domain" description="Amine oxidase" evidence="10">
    <location>
        <begin position="106"/>
        <end position="413"/>
    </location>
</feature>
<comment type="similarity">
    <text evidence="3">Belongs to the tryptophan 2-monooxygenase family.</text>
</comment>
<feature type="binding site" evidence="9">
    <location>
        <position position="14"/>
    </location>
    <ligand>
        <name>FAD</name>
        <dbReference type="ChEBI" id="CHEBI:57692"/>
    </ligand>
</feature>
<sequence length="431" mass="47334">MPQFDVLIVGAGISGLAAARKLTRAFKKVLILEAADRAGGRIADLREPGFPQPVMLGAEFIHGKLPLTMALLQEAGIHYYPVDGKSVRMFKGKEQRKEEDDWSLVMEKLKSLKEDISLSEFLNRYIGGEKYEGLRESVLNFAKGFDAADPDDASSLSLSKEWQQEEGEQYRIEGGYGRLIDFMEGECLLYGAEIYYGETVKKVSWRPGFAEVITSSGNCYSAEKIIITVPVGVLKMEVTEPGAIEFNPPLPERIALIRSIGFGSVIKAVLYFEGAFWEAKTGTDTGFIFSDEAFPTWWTQYPLSHPVLTGWLGGPDAESYRNATEDELLEMALHSLSRIFDMERAELKKSLLAFKISNWAANPFANGAYTYPTVSVPQPSEVLAAPVADTIYFAGEAAYQGIYGGTVEAALASTLGLLSGSEELEITSSNS</sequence>
<evidence type="ECO:0000256" key="8">
    <source>
        <dbReference type="ARBA" id="ARBA00047321"/>
    </source>
</evidence>
<dbReference type="RefSeq" id="WP_128770483.1">
    <property type="nucleotide sequence ID" value="NZ_RXOC01000011.1"/>
</dbReference>
<dbReference type="InterPro" id="IPR002937">
    <property type="entry name" value="Amino_oxidase"/>
</dbReference>
<evidence type="ECO:0000256" key="9">
    <source>
        <dbReference type="PIRSR" id="PIRSR601613-1"/>
    </source>
</evidence>
<keyword evidence="6" id="KW-0560">Oxidoreductase</keyword>
<comment type="pathway">
    <text evidence="2">Plant hormone metabolism; auxin biosynthesis.</text>
</comment>
<feature type="binding site" evidence="9">
    <location>
        <position position="200"/>
    </location>
    <ligand>
        <name>FAD</name>
        <dbReference type="ChEBI" id="CHEBI:57692"/>
    </ligand>
</feature>
<dbReference type="GO" id="GO:0050361">
    <property type="term" value="F:tryptophan 2-monooxygenase activity"/>
    <property type="evidence" value="ECO:0007669"/>
    <property type="project" value="UniProtKB-EC"/>
</dbReference>
<evidence type="ECO:0000256" key="1">
    <source>
        <dbReference type="ARBA" id="ARBA00001974"/>
    </source>
</evidence>
<proteinExistence type="inferred from homology"/>
<feature type="binding site" evidence="9">
    <location>
        <begin position="33"/>
        <end position="34"/>
    </location>
    <ligand>
        <name>FAD</name>
        <dbReference type="ChEBI" id="CHEBI:57692"/>
    </ligand>
</feature>
<evidence type="ECO:0000256" key="4">
    <source>
        <dbReference type="ARBA" id="ARBA00012535"/>
    </source>
</evidence>
<gene>
    <name evidence="11" type="ORF">EKH83_16105</name>
</gene>
<dbReference type="AlphaFoldDB" id="A0A4Q0M6D0"/>
<keyword evidence="7" id="KW-0073">Auxin biosynthesis</keyword>